<keyword evidence="2" id="KW-1185">Reference proteome</keyword>
<accession>A0AAV5S7C5</accession>
<comment type="caution">
    <text evidence="1">The sequence shown here is derived from an EMBL/GenBank/DDBJ whole genome shotgun (WGS) entry which is preliminary data.</text>
</comment>
<organism evidence="1 2">
    <name type="scientific">Pristionchus entomophagus</name>
    <dbReference type="NCBI Taxonomy" id="358040"/>
    <lineage>
        <taxon>Eukaryota</taxon>
        <taxon>Metazoa</taxon>
        <taxon>Ecdysozoa</taxon>
        <taxon>Nematoda</taxon>
        <taxon>Chromadorea</taxon>
        <taxon>Rhabditida</taxon>
        <taxon>Rhabditina</taxon>
        <taxon>Diplogasteromorpha</taxon>
        <taxon>Diplogasteroidea</taxon>
        <taxon>Neodiplogasteridae</taxon>
        <taxon>Pristionchus</taxon>
    </lineage>
</organism>
<reference evidence="1" key="1">
    <citation type="submission" date="2023-10" db="EMBL/GenBank/DDBJ databases">
        <title>Genome assembly of Pristionchus species.</title>
        <authorList>
            <person name="Yoshida K."/>
            <person name="Sommer R.J."/>
        </authorList>
    </citation>
    <scope>NUCLEOTIDE SEQUENCE</scope>
    <source>
        <strain evidence="1">RS0144</strain>
    </source>
</reference>
<dbReference type="Proteomes" id="UP001432027">
    <property type="component" value="Unassembled WGS sequence"/>
</dbReference>
<feature type="non-terminal residue" evidence="1">
    <location>
        <position position="137"/>
    </location>
</feature>
<evidence type="ECO:0000313" key="1">
    <source>
        <dbReference type="EMBL" id="GMS78498.1"/>
    </source>
</evidence>
<feature type="non-terminal residue" evidence="1">
    <location>
        <position position="1"/>
    </location>
</feature>
<proteinExistence type="predicted"/>
<name>A0AAV5S7C5_9BILA</name>
<evidence type="ECO:0000313" key="2">
    <source>
        <dbReference type="Proteomes" id="UP001432027"/>
    </source>
</evidence>
<dbReference type="EMBL" id="BTSX01000001">
    <property type="protein sequence ID" value="GMS78498.1"/>
    <property type="molecule type" value="Genomic_DNA"/>
</dbReference>
<sequence>KCAGFAFKDAGFSSSCVLLASKASNEICEDTIAIFQKKTAGCVPRTNITAEFGVDPCIDEIFPSAFRGLGRGPICDPDLSKKYIIRAVDSTGRRITLDNDWLKIIQKSGDMWRFSYTWVGGAYARDIVAAACVTAGS</sequence>
<dbReference type="AlphaFoldDB" id="A0AAV5S7C5"/>
<protein>
    <submittedName>
        <fullName evidence="1">Uncharacterized protein</fullName>
    </submittedName>
</protein>
<gene>
    <name evidence="1" type="ORF">PENTCL1PPCAC_673</name>
</gene>